<dbReference type="EMBL" id="MU167211">
    <property type="protein sequence ID" value="KAG0151772.1"/>
    <property type="molecule type" value="Genomic_DNA"/>
</dbReference>
<dbReference type="Pfam" id="PF14223">
    <property type="entry name" value="Retrotran_gag_2"/>
    <property type="match status" value="1"/>
</dbReference>
<dbReference type="Proteomes" id="UP000886653">
    <property type="component" value="Unassembled WGS sequence"/>
</dbReference>
<gene>
    <name evidence="2" type="ORF">CROQUDRAFT_129878</name>
</gene>
<reference evidence="2" key="1">
    <citation type="submission" date="2013-11" db="EMBL/GenBank/DDBJ databases">
        <title>Genome sequence of the fusiform rust pathogen reveals effectors for host alternation and coevolution with pine.</title>
        <authorList>
            <consortium name="DOE Joint Genome Institute"/>
            <person name="Smith K."/>
            <person name="Pendleton A."/>
            <person name="Kubisiak T."/>
            <person name="Anderson C."/>
            <person name="Salamov A."/>
            <person name="Aerts A."/>
            <person name="Riley R."/>
            <person name="Clum A."/>
            <person name="Lindquist E."/>
            <person name="Ence D."/>
            <person name="Campbell M."/>
            <person name="Kronenberg Z."/>
            <person name="Feau N."/>
            <person name="Dhillon B."/>
            <person name="Hamelin R."/>
            <person name="Burleigh J."/>
            <person name="Smith J."/>
            <person name="Yandell M."/>
            <person name="Nelson C."/>
            <person name="Grigoriev I."/>
            <person name="Davis J."/>
        </authorList>
    </citation>
    <scope>NUCLEOTIDE SEQUENCE</scope>
    <source>
        <strain evidence="2">G11</strain>
    </source>
</reference>
<comment type="caution">
    <text evidence="2">The sequence shown here is derived from an EMBL/GenBank/DDBJ whole genome shotgun (WGS) entry which is preliminary data.</text>
</comment>
<evidence type="ECO:0000313" key="2">
    <source>
        <dbReference type="EMBL" id="KAG0151772.1"/>
    </source>
</evidence>
<name>A0A9P6NWP2_9BASI</name>
<dbReference type="InterPro" id="IPR054722">
    <property type="entry name" value="PolX-like_BBD"/>
</dbReference>
<evidence type="ECO:0000259" key="1">
    <source>
        <dbReference type="Pfam" id="PF22936"/>
    </source>
</evidence>
<dbReference type="Pfam" id="PF22936">
    <property type="entry name" value="Pol_BBD"/>
    <property type="match status" value="1"/>
</dbReference>
<proteinExistence type="predicted"/>
<accession>A0A9P6NWP2</accession>
<protein>
    <recommendedName>
        <fullName evidence="1">Retrovirus-related Pol polyprotein from transposon TNT 1-94-like beta-barrel domain-containing protein</fullName>
    </recommendedName>
</protein>
<evidence type="ECO:0000313" key="3">
    <source>
        <dbReference type="Proteomes" id="UP000886653"/>
    </source>
</evidence>
<keyword evidence="3" id="KW-1185">Reference proteome</keyword>
<feature type="domain" description="Retrovirus-related Pol polyprotein from transposon TNT 1-94-like beta-barrel" evidence="1">
    <location>
        <begin position="255"/>
        <end position="323"/>
    </location>
</feature>
<organism evidence="2 3">
    <name type="scientific">Cronartium quercuum f. sp. fusiforme G11</name>
    <dbReference type="NCBI Taxonomy" id="708437"/>
    <lineage>
        <taxon>Eukaryota</taxon>
        <taxon>Fungi</taxon>
        <taxon>Dikarya</taxon>
        <taxon>Basidiomycota</taxon>
        <taxon>Pucciniomycotina</taxon>
        <taxon>Pucciniomycetes</taxon>
        <taxon>Pucciniales</taxon>
        <taxon>Coleosporiaceae</taxon>
        <taxon>Cronartium</taxon>
    </lineage>
</organism>
<sequence length="323" mass="36330">MHTEIGPETQDLPAKLWKIINDHHAAKSAKLILLYEQALNSIQQGQNQSLPNHTENFNKAVNKFKSIGGKMEDADLGRKLMMSLNSTYFHDTREISLKGITSYDEVLTELRKRLQVDSMLREKYPNHTTVKITTEASAISRNKNRKCMRLRCLGTNHSPDQCFKKPGNEHLQQEWITERIKLGHWKGEVPKFSAEASALAANHQSSDTNQLDEPTIEELEVSFNQMYASASHISAIRLSTSKVAFCNQDGVIVALLDTAASHHMFKEQHVFDTYENISDASETLEMAGREATLPILGQGTVCFKGPEGHCFILENCLHVPSLK</sequence>
<dbReference type="AlphaFoldDB" id="A0A9P6NWP2"/>